<gene>
    <name evidence="2" type="ORF">SADUNF_Sadunf01G0135100</name>
</gene>
<dbReference type="EMBL" id="JADGMS010000001">
    <property type="protein sequence ID" value="KAF9689848.1"/>
    <property type="molecule type" value="Genomic_DNA"/>
</dbReference>
<accession>A0A835NC60</accession>
<dbReference type="Proteomes" id="UP000657918">
    <property type="component" value="Unassembled WGS sequence"/>
</dbReference>
<proteinExistence type="predicted"/>
<feature type="compositionally biased region" description="Polar residues" evidence="1">
    <location>
        <begin position="22"/>
        <end position="36"/>
    </location>
</feature>
<sequence>MSIQSRWNPWLHFGNNLTFSPSTASDKQTAHSSPSGKSLDWKITSGRDLSIESSSPLLTGS</sequence>
<dbReference type="OrthoDB" id="1551848at2759"/>
<organism evidence="2 3">
    <name type="scientific">Salix dunnii</name>
    <dbReference type="NCBI Taxonomy" id="1413687"/>
    <lineage>
        <taxon>Eukaryota</taxon>
        <taxon>Viridiplantae</taxon>
        <taxon>Streptophyta</taxon>
        <taxon>Embryophyta</taxon>
        <taxon>Tracheophyta</taxon>
        <taxon>Spermatophyta</taxon>
        <taxon>Magnoliopsida</taxon>
        <taxon>eudicotyledons</taxon>
        <taxon>Gunneridae</taxon>
        <taxon>Pentapetalae</taxon>
        <taxon>rosids</taxon>
        <taxon>fabids</taxon>
        <taxon>Malpighiales</taxon>
        <taxon>Salicaceae</taxon>
        <taxon>Saliceae</taxon>
        <taxon>Salix</taxon>
    </lineage>
</organism>
<comment type="caution">
    <text evidence="2">The sequence shown here is derived from an EMBL/GenBank/DDBJ whole genome shotgun (WGS) entry which is preliminary data.</text>
</comment>
<keyword evidence="3" id="KW-1185">Reference proteome</keyword>
<reference evidence="2 3" key="1">
    <citation type="submission" date="2020-10" db="EMBL/GenBank/DDBJ databases">
        <title>Plant Genome Project.</title>
        <authorList>
            <person name="Zhang R.-G."/>
        </authorList>
    </citation>
    <scope>NUCLEOTIDE SEQUENCE [LARGE SCALE GENOMIC DNA]</scope>
    <source>
        <strain evidence="2">FAFU-HL-1</strain>
        <tissue evidence="2">Leaf</tissue>
    </source>
</reference>
<protein>
    <submittedName>
        <fullName evidence="2">Uncharacterized protein</fullName>
    </submittedName>
</protein>
<name>A0A835NC60_9ROSI</name>
<feature type="region of interest" description="Disordered" evidence="1">
    <location>
        <begin position="22"/>
        <end position="41"/>
    </location>
</feature>
<evidence type="ECO:0000256" key="1">
    <source>
        <dbReference type="SAM" id="MobiDB-lite"/>
    </source>
</evidence>
<dbReference type="AlphaFoldDB" id="A0A835NC60"/>
<evidence type="ECO:0000313" key="3">
    <source>
        <dbReference type="Proteomes" id="UP000657918"/>
    </source>
</evidence>
<evidence type="ECO:0000313" key="2">
    <source>
        <dbReference type="EMBL" id="KAF9689848.1"/>
    </source>
</evidence>